<comment type="caution">
    <text evidence="2">The sequence shown here is derived from an EMBL/GenBank/DDBJ whole genome shotgun (WGS) entry which is preliminary data.</text>
</comment>
<evidence type="ECO:0000256" key="1">
    <source>
        <dbReference type="SAM" id="Phobius"/>
    </source>
</evidence>
<feature type="transmembrane region" description="Helical" evidence="1">
    <location>
        <begin position="15"/>
        <end position="37"/>
    </location>
</feature>
<dbReference type="EMBL" id="ADWQ01000195">
    <property type="protein sequence ID" value="EFU32100.1"/>
    <property type="molecule type" value="Genomic_DNA"/>
</dbReference>
<dbReference type="AlphaFoldDB" id="A0AAN3M3I8"/>
<keyword evidence="1" id="KW-1133">Transmembrane helix</keyword>
<keyword evidence="1" id="KW-0472">Membrane</keyword>
<evidence type="ECO:0000313" key="2">
    <source>
        <dbReference type="EMBL" id="EFU32100.1"/>
    </source>
</evidence>
<evidence type="ECO:0000313" key="3">
    <source>
        <dbReference type="Proteomes" id="UP000005056"/>
    </source>
</evidence>
<reference evidence="2 3" key="1">
    <citation type="submission" date="2010-09" db="EMBL/GenBank/DDBJ databases">
        <authorList>
            <person name="Weinstock G."/>
            <person name="Sodergren E."/>
            <person name="Clifton S."/>
            <person name="Fulton L."/>
            <person name="Fulton B."/>
            <person name="Courtney L."/>
            <person name="Fronick C."/>
            <person name="Harrison M."/>
            <person name="Strong C."/>
            <person name="Farmer C."/>
            <person name="Delahaunty K."/>
            <person name="Markovic C."/>
            <person name="Hall O."/>
            <person name="Minx P."/>
            <person name="Tomlinson C."/>
            <person name="Mitreva M."/>
            <person name="Hou S."/>
            <person name="Chen J."/>
            <person name="Wollam A."/>
            <person name="Pepin K.H."/>
            <person name="Johnson M."/>
            <person name="Bhonagiri V."/>
            <person name="Zhang X."/>
            <person name="Suruliraj S."/>
            <person name="Warren W."/>
            <person name="Chinwalla A."/>
            <person name="Mardis E.R."/>
            <person name="Wilson R.K."/>
        </authorList>
    </citation>
    <scope>NUCLEOTIDE SEQUENCE [LARGE SCALE GENOMIC DNA]</scope>
    <source>
        <strain evidence="2 3">MS 85-1</strain>
    </source>
</reference>
<sequence length="46" mass="4642">MMAMAVDSGGEEGSLIMPINSGVVAVVMALVNVFTCLRVTASGAQN</sequence>
<proteinExistence type="predicted"/>
<gene>
    <name evidence="2" type="ORF">HMPREF9350_06095</name>
</gene>
<keyword evidence="1" id="KW-0812">Transmembrane</keyword>
<accession>A0AAN3M3I8</accession>
<organism evidence="2 3">
    <name type="scientific">Escherichia coli MS 85-1</name>
    <dbReference type="NCBI Taxonomy" id="679202"/>
    <lineage>
        <taxon>Bacteria</taxon>
        <taxon>Pseudomonadati</taxon>
        <taxon>Pseudomonadota</taxon>
        <taxon>Gammaproteobacteria</taxon>
        <taxon>Enterobacterales</taxon>
        <taxon>Enterobacteriaceae</taxon>
        <taxon>Escherichia</taxon>
    </lineage>
</organism>
<dbReference type="Proteomes" id="UP000005056">
    <property type="component" value="Unassembled WGS sequence"/>
</dbReference>
<name>A0AAN3M3I8_ECOLX</name>
<protein>
    <submittedName>
        <fullName evidence="2">Uncharacterized protein</fullName>
    </submittedName>
</protein>